<accession>A0A1I7EYU5</accession>
<gene>
    <name evidence="6" type="primary">nusB</name>
    <name evidence="8" type="ORF">SAMN05216508_101120</name>
</gene>
<evidence type="ECO:0000256" key="3">
    <source>
        <dbReference type="ARBA" id="ARBA00022884"/>
    </source>
</evidence>
<dbReference type="GO" id="GO:0003723">
    <property type="term" value="F:RNA binding"/>
    <property type="evidence" value="ECO:0007669"/>
    <property type="project" value="UniProtKB-UniRule"/>
</dbReference>
<dbReference type="NCBIfam" id="TIGR01951">
    <property type="entry name" value="nusB"/>
    <property type="match status" value="1"/>
</dbReference>
<dbReference type="AlphaFoldDB" id="A0A1I7EYU5"/>
<evidence type="ECO:0000256" key="5">
    <source>
        <dbReference type="ARBA" id="ARBA00023163"/>
    </source>
</evidence>
<organism evidence="8 9">
    <name type="scientific">Eubacterium pyruvativorans</name>
    <dbReference type="NCBI Taxonomy" id="155865"/>
    <lineage>
        <taxon>Bacteria</taxon>
        <taxon>Bacillati</taxon>
        <taxon>Bacillota</taxon>
        <taxon>Clostridia</taxon>
        <taxon>Eubacteriales</taxon>
        <taxon>Eubacteriaceae</taxon>
        <taxon>Eubacterium</taxon>
    </lineage>
</organism>
<keyword evidence="2 6" id="KW-0889">Transcription antitermination</keyword>
<name>A0A1I7EYU5_9FIRM</name>
<dbReference type="Pfam" id="PF01029">
    <property type="entry name" value="NusB"/>
    <property type="match status" value="1"/>
</dbReference>
<sequence>MNRTDAREFMMKVLYQMDIAGEEDPENAAHYLKQAAHLNEQEEYAKTLYSLYCTEREKADEQISAFSRRWSVRRMAKTDLAILRLATFEILYMEEVPDAVAINEAVDLAKKYGTDNAPKFINAILGNIAASKGQQ</sequence>
<dbReference type="HAMAP" id="MF_00073">
    <property type="entry name" value="NusB"/>
    <property type="match status" value="1"/>
</dbReference>
<dbReference type="GO" id="GO:0005829">
    <property type="term" value="C:cytosol"/>
    <property type="evidence" value="ECO:0007669"/>
    <property type="project" value="TreeGrafter"/>
</dbReference>
<evidence type="ECO:0000256" key="4">
    <source>
        <dbReference type="ARBA" id="ARBA00023015"/>
    </source>
</evidence>
<comment type="similarity">
    <text evidence="1 6">Belongs to the NusB family.</text>
</comment>
<evidence type="ECO:0000256" key="1">
    <source>
        <dbReference type="ARBA" id="ARBA00005952"/>
    </source>
</evidence>
<evidence type="ECO:0000256" key="6">
    <source>
        <dbReference type="HAMAP-Rule" id="MF_00073"/>
    </source>
</evidence>
<dbReference type="InterPro" id="IPR011605">
    <property type="entry name" value="NusB_fam"/>
</dbReference>
<dbReference type="PANTHER" id="PTHR11078:SF3">
    <property type="entry name" value="ANTITERMINATION NUSB DOMAIN-CONTAINING PROTEIN"/>
    <property type="match status" value="1"/>
</dbReference>
<dbReference type="RefSeq" id="WP_090161420.1">
    <property type="nucleotide sequence ID" value="NZ_CACVNK010000025.1"/>
</dbReference>
<evidence type="ECO:0000313" key="8">
    <source>
        <dbReference type="EMBL" id="SFU29110.1"/>
    </source>
</evidence>
<dbReference type="InterPro" id="IPR035926">
    <property type="entry name" value="NusB-like_sf"/>
</dbReference>
<dbReference type="GO" id="GO:0031564">
    <property type="term" value="P:transcription antitermination"/>
    <property type="evidence" value="ECO:0007669"/>
    <property type="project" value="UniProtKB-KW"/>
</dbReference>
<dbReference type="Proteomes" id="UP000198817">
    <property type="component" value="Unassembled WGS sequence"/>
</dbReference>
<keyword evidence="9" id="KW-1185">Reference proteome</keyword>
<keyword evidence="5 6" id="KW-0804">Transcription</keyword>
<dbReference type="GeneID" id="78353627"/>
<feature type="domain" description="NusB/RsmB/TIM44" evidence="7">
    <location>
        <begin position="5"/>
        <end position="129"/>
    </location>
</feature>
<dbReference type="EMBL" id="FPBT01000001">
    <property type="protein sequence ID" value="SFU29110.1"/>
    <property type="molecule type" value="Genomic_DNA"/>
</dbReference>
<dbReference type="InterPro" id="IPR006027">
    <property type="entry name" value="NusB_RsmB_TIM44"/>
</dbReference>
<evidence type="ECO:0000313" key="9">
    <source>
        <dbReference type="Proteomes" id="UP000198817"/>
    </source>
</evidence>
<dbReference type="GO" id="GO:0006353">
    <property type="term" value="P:DNA-templated transcription termination"/>
    <property type="evidence" value="ECO:0007669"/>
    <property type="project" value="UniProtKB-UniRule"/>
</dbReference>
<keyword evidence="3 6" id="KW-0694">RNA-binding</keyword>
<dbReference type="OrthoDB" id="9811381at2"/>
<evidence type="ECO:0000259" key="7">
    <source>
        <dbReference type="Pfam" id="PF01029"/>
    </source>
</evidence>
<dbReference type="PANTHER" id="PTHR11078">
    <property type="entry name" value="N UTILIZATION SUBSTANCE PROTEIN B-RELATED"/>
    <property type="match status" value="1"/>
</dbReference>
<keyword evidence="4 6" id="KW-0805">Transcription regulation</keyword>
<dbReference type="SUPFAM" id="SSF48013">
    <property type="entry name" value="NusB-like"/>
    <property type="match status" value="1"/>
</dbReference>
<dbReference type="STRING" id="155865.SAMN05216515_102121"/>
<reference evidence="8 9" key="1">
    <citation type="submission" date="2016-10" db="EMBL/GenBank/DDBJ databases">
        <authorList>
            <person name="de Groot N.N."/>
        </authorList>
    </citation>
    <scope>NUCLEOTIDE SEQUENCE [LARGE SCALE GENOMIC DNA]</scope>
    <source>
        <strain evidence="8 9">KHGC13</strain>
    </source>
</reference>
<proteinExistence type="inferred from homology"/>
<evidence type="ECO:0000256" key="2">
    <source>
        <dbReference type="ARBA" id="ARBA00022814"/>
    </source>
</evidence>
<dbReference type="Gene3D" id="1.10.940.10">
    <property type="entry name" value="NusB-like"/>
    <property type="match status" value="1"/>
</dbReference>
<comment type="function">
    <text evidence="6">Involved in transcription antitermination. Required for transcription of ribosomal RNA (rRNA) genes. Binds specifically to the boxA antiterminator sequence of the ribosomal RNA (rrn) operons.</text>
</comment>
<protein>
    <recommendedName>
        <fullName evidence="6">Transcription antitermination protein NusB</fullName>
    </recommendedName>
    <alternativeName>
        <fullName evidence="6">Antitermination factor NusB</fullName>
    </alternativeName>
</protein>